<gene>
    <name evidence="10" type="ORF">ACFQH9_12910</name>
</gene>
<dbReference type="CDD" id="cd17321">
    <property type="entry name" value="MFS_MMR_MDR_like"/>
    <property type="match status" value="1"/>
</dbReference>
<feature type="transmembrane region" description="Helical" evidence="8">
    <location>
        <begin position="235"/>
        <end position="256"/>
    </location>
</feature>
<dbReference type="Proteomes" id="UP001596119">
    <property type="component" value="Unassembled WGS sequence"/>
</dbReference>
<feature type="compositionally biased region" description="Basic residues" evidence="7">
    <location>
        <begin position="434"/>
        <end position="446"/>
    </location>
</feature>
<evidence type="ECO:0000313" key="11">
    <source>
        <dbReference type="Proteomes" id="UP001596119"/>
    </source>
</evidence>
<name>A0ABW1I8S9_9PSEU</name>
<dbReference type="PANTHER" id="PTHR42718">
    <property type="entry name" value="MAJOR FACILITATOR SUPERFAMILY MULTIDRUG TRANSPORTER MFSC"/>
    <property type="match status" value="1"/>
</dbReference>
<dbReference type="RefSeq" id="WP_379566257.1">
    <property type="nucleotide sequence ID" value="NZ_JBHSQK010000027.1"/>
</dbReference>
<dbReference type="EMBL" id="JBHSQK010000027">
    <property type="protein sequence ID" value="MFC5949173.1"/>
    <property type="molecule type" value="Genomic_DNA"/>
</dbReference>
<evidence type="ECO:0000313" key="10">
    <source>
        <dbReference type="EMBL" id="MFC5949173.1"/>
    </source>
</evidence>
<dbReference type="PROSITE" id="PS00216">
    <property type="entry name" value="SUGAR_TRANSPORT_1"/>
    <property type="match status" value="1"/>
</dbReference>
<dbReference type="SUPFAM" id="SSF103473">
    <property type="entry name" value="MFS general substrate transporter"/>
    <property type="match status" value="1"/>
</dbReference>
<feature type="transmembrane region" description="Helical" evidence="8">
    <location>
        <begin position="58"/>
        <end position="76"/>
    </location>
</feature>
<evidence type="ECO:0000256" key="3">
    <source>
        <dbReference type="ARBA" id="ARBA00022475"/>
    </source>
</evidence>
<feature type="transmembrane region" description="Helical" evidence="8">
    <location>
        <begin position="21"/>
        <end position="46"/>
    </location>
</feature>
<evidence type="ECO:0000259" key="9">
    <source>
        <dbReference type="PROSITE" id="PS50850"/>
    </source>
</evidence>
<dbReference type="PANTHER" id="PTHR42718:SF46">
    <property type="entry name" value="BLR6921 PROTEIN"/>
    <property type="match status" value="1"/>
</dbReference>
<organism evidence="10 11">
    <name type="scientific">Pseudonocardia lutea</name>
    <dbReference type="NCBI Taxonomy" id="2172015"/>
    <lineage>
        <taxon>Bacteria</taxon>
        <taxon>Bacillati</taxon>
        <taxon>Actinomycetota</taxon>
        <taxon>Actinomycetes</taxon>
        <taxon>Pseudonocardiales</taxon>
        <taxon>Pseudonocardiaceae</taxon>
        <taxon>Pseudonocardia</taxon>
    </lineage>
</organism>
<dbReference type="Pfam" id="PF07690">
    <property type="entry name" value="MFS_1"/>
    <property type="match status" value="1"/>
</dbReference>
<feature type="transmembrane region" description="Helical" evidence="8">
    <location>
        <begin position="117"/>
        <end position="140"/>
    </location>
</feature>
<proteinExistence type="predicted"/>
<dbReference type="InterPro" id="IPR011701">
    <property type="entry name" value="MFS"/>
</dbReference>
<feature type="compositionally biased region" description="Basic residues" evidence="7">
    <location>
        <begin position="474"/>
        <end position="491"/>
    </location>
</feature>
<evidence type="ECO:0000256" key="7">
    <source>
        <dbReference type="SAM" id="MobiDB-lite"/>
    </source>
</evidence>
<evidence type="ECO:0000256" key="4">
    <source>
        <dbReference type="ARBA" id="ARBA00022692"/>
    </source>
</evidence>
<protein>
    <submittedName>
        <fullName evidence="10">MFS transporter</fullName>
    </submittedName>
</protein>
<feature type="transmembrane region" description="Helical" evidence="8">
    <location>
        <begin position="372"/>
        <end position="392"/>
    </location>
</feature>
<dbReference type="InterPro" id="IPR005829">
    <property type="entry name" value="Sugar_transporter_CS"/>
</dbReference>
<evidence type="ECO:0000256" key="1">
    <source>
        <dbReference type="ARBA" id="ARBA00004651"/>
    </source>
</evidence>
<keyword evidence="11" id="KW-1185">Reference proteome</keyword>
<keyword evidence="6 8" id="KW-0472">Membrane</keyword>
<feature type="transmembrane region" description="Helical" evidence="8">
    <location>
        <begin position="308"/>
        <end position="328"/>
    </location>
</feature>
<keyword evidence="2" id="KW-0813">Transport</keyword>
<feature type="transmembrane region" description="Helical" evidence="8">
    <location>
        <begin position="277"/>
        <end position="296"/>
    </location>
</feature>
<dbReference type="InterPro" id="IPR020846">
    <property type="entry name" value="MFS_dom"/>
</dbReference>
<feature type="transmembrane region" description="Helical" evidence="8">
    <location>
        <begin position="88"/>
        <end position="111"/>
    </location>
</feature>
<feature type="transmembrane region" description="Helical" evidence="8">
    <location>
        <begin position="175"/>
        <end position="197"/>
    </location>
</feature>
<keyword evidence="5 8" id="KW-1133">Transmembrane helix</keyword>
<evidence type="ECO:0000256" key="8">
    <source>
        <dbReference type="SAM" id="Phobius"/>
    </source>
</evidence>
<feature type="transmembrane region" description="Helical" evidence="8">
    <location>
        <begin position="209"/>
        <end position="229"/>
    </location>
</feature>
<dbReference type="PROSITE" id="PS50850">
    <property type="entry name" value="MFS"/>
    <property type="match status" value="1"/>
</dbReference>
<evidence type="ECO:0000256" key="6">
    <source>
        <dbReference type="ARBA" id="ARBA00023136"/>
    </source>
</evidence>
<comment type="caution">
    <text evidence="10">The sequence shown here is derived from an EMBL/GenBank/DDBJ whole genome shotgun (WGS) entry which is preliminary data.</text>
</comment>
<keyword evidence="3" id="KW-1003">Cell membrane</keyword>
<feature type="region of interest" description="Disordered" evidence="7">
    <location>
        <begin position="396"/>
        <end position="511"/>
    </location>
</feature>
<sequence>MGTDLPAAVPDAAPVVARRGAFLALMCSVQFMMLVGGTVVTVSLPVIRRELGLGPGELQWVLTAFPLTFGCLLLLGGRCADVFGRRRLFLAGLLVFGVGSLLCAVADRAWVLIGARALAGLGAAMASPAAMALLTSVFVAPRERSTALGAWAAVGAVGATLGNVLGGLLTSAGGWQWVFLVNVPVCVVAAVAVLVLVPAGVPEGRRPRLGLLGGALCTSTVAALVLGLGELRVAGGLPVAVLLLLAAVALGTGFAVSQARSPDPLLPRGLFRRRTSVAFVLVLVTAGTGIGAYFTTSLFMQETLGWSALRAGLAFVPWAALTAVVAQIASRTLHLVGPRIVVPAAMLVSASGALLLSRAYGPSVAFVPDLLVPFLLLGAGTGAASVSCTVTAMSGVPRSRHGVGAGTLQQHSGRRGRDLDRRRHRAHGHGDRARPRRGQHPARRRGGGAAVRGPRPGLPGALRCGRGRAAPARAHPRTRRPGPRPGHRAAGHRPAAVSRGPLRVCRVPPGA</sequence>
<feature type="transmembrane region" description="Helical" evidence="8">
    <location>
        <begin position="340"/>
        <end position="360"/>
    </location>
</feature>
<dbReference type="InterPro" id="IPR036259">
    <property type="entry name" value="MFS_trans_sf"/>
</dbReference>
<reference evidence="11" key="1">
    <citation type="journal article" date="2019" name="Int. J. Syst. Evol. Microbiol.">
        <title>The Global Catalogue of Microorganisms (GCM) 10K type strain sequencing project: providing services to taxonomists for standard genome sequencing and annotation.</title>
        <authorList>
            <consortium name="The Broad Institute Genomics Platform"/>
            <consortium name="The Broad Institute Genome Sequencing Center for Infectious Disease"/>
            <person name="Wu L."/>
            <person name="Ma J."/>
        </authorList>
    </citation>
    <scope>NUCLEOTIDE SEQUENCE [LARGE SCALE GENOMIC DNA]</scope>
    <source>
        <strain evidence="11">CGMCC 4.7397</strain>
    </source>
</reference>
<accession>A0ABW1I8S9</accession>
<dbReference type="PRINTS" id="PR01036">
    <property type="entry name" value="TCRTETB"/>
</dbReference>
<dbReference type="Gene3D" id="1.20.1250.20">
    <property type="entry name" value="MFS general substrate transporter like domains"/>
    <property type="match status" value="1"/>
</dbReference>
<feature type="domain" description="Major facilitator superfamily (MFS) profile" evidence="9">
    <location>
        <begin position="22"/>
        <end position="511"/>
    </location>
</feature>
<feature type="transmembrane region" description="Helical" evidence="8">
    <location>
        <begin position="147"/>
        <end position="169"/>
    </location>
</feature>
<feature type="compositionally biased region" description="Low complexity" evidence="7">
    <location>
        <begin position="451"/>
        <end position="473"/>
    </location>
</feature>
<evidence type="ECO:0000256" key="2">
    <source>
        <dbReference type="ARBA" id="ARBA00022448"/>
    </source>
</evidence>
<evidence type="ECO:0000256" key="5">
    <source>
        <dbReference type="ARBA" id="ARBA00022989"/>
    </source>
</evidence>
<keyword evidence="4 8" id="KW-0812">Transmembrane</keyword>
<comment type="subcellular location">
    <subcellularLocation>
        <location evidence="1">Cell membrane</location>
        <topology evidence="1">Multi-pass membrane protein</topology>
    </subcellularLocation>
</comment>